<evidence type="ECO:0000313" key="1">
    <source>
        <dbReference type="EMBL" id="SVB24576.1"/>
    </source>
</evidence>
<accession>A0A382CER6</accession>
<gene>
    <name evidence="1" type="ORF">METZ01_LOCUS177430</name>
</gene>
<reference evidence="1" key="1">
    <citation type="submission" date="2018-05" db="EMBL/GenBank/DDBJ databases">
        <authorList>
            <person name="Lanie J.A."/>
            <person name="Ng W.-L."/>
            <person name="Kazmierczak K.M."/>
            <person name="Andrzejewski T.M."/>
            <person name="Davidsen T.M."/>
            <person name="Wayne K.J."/>
            <person name="Tettelin H."/>
            <person name="Glass J.I."/>
            <person name="Rusch D."/>
            <person name="Podicherti R."/>
            <person name="Tsui H.-C.T."/>
            <person name="Winkler M.E."/>
        </authorList>
    </citation>
    <scope>NUCLEOTIDE SEQUENCE</scope>
</reference>
<name>A0A382CER6_9ZZZZ</name>
<dbReference type="EMBL" id="UINC01034161">
    <property type="protein sequence ID" value="SVB24576.1"/>
    <property type="molecule type" value="Genomic_DNA"/>
</dbReference>
<dbReference type="AlphaFoldDB" id="A0A382CER6"/>
<sequence length="356" mass="39989">MKLKINHSIKRILKGYQYLLFVLVIATLLSSVSLSWSQNGKISGYYIGDYYYLASAHNEDWQGRHGFQYRRIYLNYDKNIADDLAIRLRFEMNSPSFNAKEPGKISPFVKHGYLKWSDSDWRTTSYFGLIGTPTFATVEQIWGYRSVAKTLEDLHKLGSSTDFGVATKGSFDTDKKFSYHAMLGNGAGTKGEANSDKKAYLSFTARPVEGLIAEVYGEFGTGANQTSNYMFHGLLGYQKNQLNLGLLVSNKTKQKGKEDETRLAGSAFGSMQLGNRLTALARIDRNFDPHTTGEKISYLPHAATAASNTIIWGVDWSPTANTHIIPNLVAILYDEPEKGDKPDMDLQPRLTLYYKF</sequence>
<protein>
    <recommendedName>
        <fullName evidence="2">Porin domain-containing protein</fullName>
    </recommendedName>
</protein>
<proteinExistence type="predicted"/>
<organism evidence="1">
    <name type="scientific">marine metagenome</name>
    <dbReference type="NCBI Taxonomy" id="408172"/>
    <lineage>
        <taxon>unclassified sequences</taxon>
        <taxon>metagenomes</taxon>
        <taxon>ecological metagenomes</taxon>
    </lineage>
</organism>
<evidence type="ECO:0008006" key="2">
    <source>
        <dbReference type="Google" id="ProtNLM"/>
    </source>
</evidence>